<organism evidence="13 14">
    <name type="scientific">Hornefia butyriciproducens</name>
    <dbReference type="NCBI Taxonomy" id="2652293"/>
    <lineage>
        <taxon>Bacteria</taxon>
        <taxon>Bacillati</taxon>
        <taxon>Bacillota</taxon>
        <taxon>Clostridia</taxon>
        <taxon>Peptostreptococcales</taxon>
        <taxon>Anaerovoracaceae</taxon>
        <taxon>Hornefia</taxon>
    </lineage>
</organism>
<dbReference type="PROSITE" id="PS51918">
    <property type="entry name" value="RADICAL_SAM"/>
    <property type="match status" value="1"/>
</dbReference>
<comment type="cofactor">
    <cofactor evidence="1 10">
        <name>pyridoxal 5'-phosphate</name>
        <dbReference type="ChEBI" id="CHEBI:597326"/>
    </cofactor>
</comment>
<evidence type="ECO:0000256" key="8">
    <source>
        <dbReference type="ARBA" id="ARBA00023235"/>
    </source>
</evidence>
<evidence type="ECO:0000256" key="6">
    <source>
        <dbReference type="ARBA" id="ARBA00023004"/>
    </source>
</evidence>
<sequence length="312" mass="35781">MAGQVMDFTPEYSYDVCSDEIYDPIGDDNYMKVRGLIHRYPDRVLLIPRNDCAVQCRFCFRKWRLPENESELSIKQIDDALDYVAEDDNIWEVILTGGEPLLTNIDKLNHIIDRIKKIDHVKVLRVHSRLPIVDPSSINEGILELFTSITPVYLVLHCNHPAELTDEVCSVIKKIADSGVVLLSQSALLREINDDSKILELLFRKLIENRVKPYYLHHCDLVPGTRFYRTSIKDGQKLLKGIRGKVSGICWPTYVLDIPEGYGKVPLGPNYYEKDSDGNTIVTDYKGQQHEYPDIDNSSSRYPHTMAHSNED</sequence>
<dbReference type="Proteomes" id="UP000474676">
    <property type="component" value="Unassembled WGS sequence"/>
</dbReference>
<dbReference type="AlphaFoldDB" id="A0A6L5Y7Q7"/>
<keyword evidence="5 10" id="KW-0663">Pyridoxal phosphate</keyword>
<evidence type="ECO:0000256" key="9">
    <source>
        <dbReference type="PIRSR" id="PIRSR004911-1"/>
    </source>
</evidence>
<evidence type="ECO:0000256" key="7">
    <source>
        <dbReference type="ARBA" id="ARBA00023014"/>
    </source>
</evidence>
<dbReference type="Gene3D" id="3.20.20.70">
    <property type="entry name" value="Aldolase class I"/>
    <property type="match status" value="1"/>
</dbReference>
<comment type="caution">
    <text evidence="13">The sequence shown here is derived from an EMBL/GenBank/DDBJ whole genome shotgun (WGS) entry which is preliminary data.</text>
</comment>
<keyword evidence="6" id="KW-0408">Iron</keyword>
<protein>
    <submittedName>
        <fullName evidence="13">KamA family radical SAM protein</fullName>
    </submittedName>
</protein>
<evidence type="ECO:0000256" key="3">
    <source>
        <dbReference type="ARBA" id="ARBA00022691"/>
    </source>
</evidence>
<dbReference type="InterPro" id="IPR007197">
    <property type="entry name" value="rSAM"/>
</dbReference>
<evidence type="ECO:0000313" key="14">
    <source>
        <dbReference type="Proteomes" id="UP000474676"/>
    </source>
</evidence>
<dbReference type="GeneID" id="303114903"/>
<keyword evidence="14" id="KW-1185">Reference proteome</keyword>
<dbReference type="NCBIfam" id="TIGR00238">
    <property type="entry name" value="KamA family radical SAM protein"/>
    <property type="match status" value="1"/>
</dbReference>
<dbReference type="InterPro" id="IPR058240">
    <property type="entry name" value="rSAM_sf"/>
</dbReference>
<dbReference type="PANTHER" id="PTHR30538">
    <property type="entry name" value="LYSINE 2,3-AMINOMUTASE-RELATED"/>
    <property type="match status" value="1"/>
</dbReference>
<dbReference type="InterPro" id="IPR013785">
    <property type="entry name" value="Aldolase_TIM"/>
</dbReference>
<dbReference type="PANTHER" id="PTHR30538:SF1">
    <property type="entry name" value="L-LYSINE 2,3-AMINOMUTASE"/>
    <property type="match status" value="1"/>
</dbReference>
<dbReference type="SFLD" id="SFLDS00029">
    <property type="entry name" value="Radical_SAM"/>
    <property type="match status" value="1"/>
</dbReference>
<dbReference type="SUPFAM" id="SSF102114">
    <property type="entry name" value="Radical SAM enzymes"/>
    <property type="match status" value="1"/>
</dbReference>
<keyword evidence="3" id="KW-0949">S-adenosyl-L-methionine</keyword>
<dbReference type="RefSeq" id="WP_154574349.1">
    <property type="nucleotide sequence ID" value="NZ_VUMZ01000005.1"/>
</dbReference>
<feature type="region of interest" description="Disordered" evidence="11">
    <location>
        <begin position="286"/>
        <end position="312"/>
    </location>
</feature>
<dbReference type="EMBL" id="VUMZ01000005">
    <property type="protein sequence ID" value="MST51897.1"/>
    <property type="molecule type" value="Genomic_DNA"/>
</dbReference>
<evidence type="ECO:0000256" key="11">
    <source>
        <dbReference type="SAM" id="MobiDB-lite"/>
    </source>
</evidence>
<keyword evidence="7 9" id="KW-0411">Iron-sulfur</keyword>
<feature type="binding site" evidence="9">
    <location>
        <position position="59"/>
    </location>
    <ligand>
        <name>[4Fe-4S] cluster</name>
        <dbReference type="ChEBI" id="CHEBI:49883"/>
        <note>4Fe-4S-S-AdoMet</note>
    </ligand>
</feature>
<dbReference type="PIRSF" id="PIRSF004911">
    <property type="entry name" value="DUF160"/>
    <property type="match status" value="1"/>
</dbReference>
<feature type="domain" description="Radical SAM core" evidence="12">
    <location>
        <begin position="38"/>
        <end position="270"/>
    </location>
</feature>
<gene>
    <name evidence="13" type="ORF">FYJ64_06155</name>
</gene>
<name>A0A6L5Y7Q7_9FIRM</name>
<dbReference type="GO" id="GO:0016853">
    <property type="term" value="F:isomerase activity"/>
    <property type="evidence" value="ECO:0007669"/>
    <property type="project" value="UniProtKB-KW"/>
</dbReference>
<feature type="binding site" evidence="9">
    <location>
        <position position="56"/>
    </location>
    <ligand>
        <name>[4Fe-4S] cluster</name>
        <dbReference type="ChEBI" id="CHEBI:49883"/>
        <note>4Fe-4S-S-AdoMet</note>
    </ligand>
</feature>
<dbReference type="Pfam" id="PF12544">
    <property type="entry name" value="LAM_C"/>
    <property type="match status" value="1"/>
</dbReference>
<dbReference type="GO" id="GO:0051539">
    <property type="term" value="F:4 iron, 4 sulfur cluster binding"/>
    <property type="evidence" value="ECO:0007669"/>
    <property type="project" value="UniProtKB-KW"/>
</dbReference>
<evidence type="ECO:0000256" key="1">
    <source>
        <dbReference type="ARBA" id="ARBA00001933"/>
    </source>
</evidence>
<dbReference type="CDD" id="cd01335">
    <property type="entry name" value="Radical_SAM"/>
    <property type="match status" value="1"/>
</dbReference>
<evidence type="ECO:0000256" key="5">
    <source>
        <dbReference type="ARBA" id="ARBA00022898"/>
    </source>
</evidence>
<reference evidence="13 14" key="1">
    <citation type="submission" date="2019-08" db="EMBL/GenBank/DDBJ databases">
        <title>In-depth cultivation of the pig gut microbiome towards novel bacterial diversity and tailored functional studies.</title>
        <authorList>
            <person name="Wylensek D."/>
            <person name="Hitch T.C.A."/>
            <person name="Clavel T."/>
        </authorList>
    </citation>
    <scope>NUCLEOTIDE SEQUENCE [LARGE SCALE GENOMIC DNA]</scope>
    <source>
        <strain evidence="13 14">WCA-MUC-591-APC-3H</strain>
    </source>
</reference>
<accession>A0A6L5Y7Q7</accession>
<evidence type="ECO:0000256" key="10">
    <source>
        <dbReference type="PIRSR" id="PIRSR603739-50"/>
    </source>
</evidence>
<dbReference type="GO" id="GO:0046872">
    <property type="term" value="F:metal ion binding"/>
    <property type="evidence" value="ECO:0007669"/>
    <property type="project" value="UniProtKB-KW"/>
</dbReference>
<evidence type="ECO:0000256" key="2">
    <source>
        <dbReference type="ARBA" id="ARBA00022485"/>
    </source>
</evidence>
<evidence type="ECO:0000259" key="12">
    <source>
        <dbReference type="PROSITE" id="PS51918"/>
    </source>
</evidence>
<keyword evidence="2 9" id="KW-0004">4Fe-4S</keyword>
<dbReference type="InterPro" id="IPR003739">
    <property type="entry name" value="Lys_aminomutase/Glu_NH3_mut"/>
</dbReference>
<dbReference type="Pfam" id="PF04055">
    <property type="entry name" value="Radical_SAM"/>
    <property type="match status" value="1"/>
</dbReference>
<evidence type="ECO:0000313" key="13">
    <source>
        <dbReference type="EMBL" id="MST51897.1"/>
    </source>
</evidence>
<keyword evidence="8" id="KW-0413">Isomerase</keyword>
<keyword evidence="4 9" id="KW-0479">Metal-binding</keyword>
<feature type="binding site" evidence="9">
    <location>
        <position position="52"/>
    </location>
    <ligand>
        <name>[4Fe-4S] cluster</name>
        <dbReference type="ChEBI" id="CHEBI:49883"/>
        <note>4Fe-4S-S-AdoMet</note>
    </ligand>
</feature>
<feature type="modified residue" description="N6-(pyridoxal phosphate)lysine" evidence="10">
    <location>
        <position position="264"/>
    </location>
</feature>
<evidence type="ECO:0000256" key="4">
    <source>
        <dbReference type="ARBA" id="ARBA00022723"/>
    </source>
</evidence>
<dbReference type="SFLD" id="SFLDG01070">
    <property type="entry name" value="PLP-dependent"/>
    <property type="match status" value="1"/>
</dbReference>
<proteinExistence type="predicted"/>
<dbReference type="InterPro" id="IPR025895">
    <property type="entry name" value="LAM_C_dom"/>
</dbReference>